<dbReference type="InterPro" id="IPR009057">
    <property type="entry name" value="Homeodomain-like_sf"/>
</dbReference>
<evidence type="ECO:0000313" key="5">
    <source>
        <dbReference type="EMBL" id="NHN29680.1"/>
    </source>
</evidence>
<dbReference type="Proteomes" id="UP001165962">
    <property type="component" value="Unassembled WGS sequence"/>
</dbReference>
<dbReference type="InterPro" id="IPR018060">
    <property type="entry name" value="HTH_AraC"/>
</dbReference>
<dbReference type="Pfam" id="PF01497">
    <property type="entry name" value="Peripla_BP_2"/>
    <property type="match status" value="1"/>
</dbReference>
<dbReference type="SUPFAM" id="SSF46689">
    <property type="entry name" value="Homeodomain-like"/>
    <property type="match status" value="2"/>
</dbReference>
<dbReference type="EMBL" id="JAAOIW010000002">
    <property type="protein sequence ID" value="NHN29680.1"/>
    <property type="molecule type" value="Genomic_DNA"/>
</dbReference>
<evidence type="ECO:0000313" key="6">
    <source>
        <dbReference type="Proteomes" id="UP001165962"/>
    </source>
</evidence>
<accession>A0ABX0J2N0</accession>
<dbReference type="PRINTS" id="PR00032">
    <property type="entry name" value="HTHARAC"/>
</dbReference>
<dbReference type="InterPro" id="IPR050204">
    <property type="entry name" value="AraC_XylS_family_regulators"/>
</dbReference>
<feature type="domain" description="HTH araC/xylS-type" evidence="4">
    <location>
        <begin position="179"/>
        <end position="277"/>
    </location>
</feature>
<name>A0ABX0J2N0_9BACL</name>
<reference evidence="5" key="1">
    <citation type="submission" date="2020-03" db="EMBL/GenBank/DDBJ databases">
        <title>Draft sequencing of Paenibacilllus sp. S3N08.</title>
        <authorList>
            <person name="Kim D.-U."/>
        </authorList>
    </citation>
    <scope>NUCLEOTIDE SEQUENCE</scope>
    <source>
        <strain evidence="5">S3N08</strain>
    </source>
</reference>
<sequence>MPQTERIRQLPLTYMNTREIKIAKGGQLNIDTDNEYSFAFVMQNKVSVALSTSYKHSEGNALSGELFMVPAHCQCRLTNTANQAVTIIWIRFMQEALQMPPSKEKPCALLDQLFDQSGFHPYRMPQLRSWILDFMDEGQPLNTALVYQLQSHLYALTASFIESVQKPKETEADLIVFVEQARQFMQDQSHLPMDIEELAKSSGSSSSRFYTAFKEQTGLSPHKYMTKLRLDASLHLLANAPGSIVEVAHSVGYGDEYYFSRLFKKHMGMTPTEYTACAKRKVANLNEVFAGDLFVLGITPYLSFDRGWQDHPAYVLEKLASAEPDMILIGPVSEELYQALSQIAPVTVLRWKEYSWKERLIDIGELLGLSSVAERWLSYYDMKVENARRHVKNLLGDEPFLVVHAMKNSFYIFGMKRRKLRDIFYDDLQVIPPSPAKQISMMKVDTLQEVAELDCENVLFLVHSATTEAYCSELEQQWRILKPSRLKKRCLFIRNYDSPLYNAVVNESLVEQMVTQLLVSAD</sequence>
<dbReference type="PROSITE" id="PS01124">
    <property type="entry name" value="HTH_ARAC_FAMILY_2"/>
    <property type="match status" value="1"/>
</dbReference>
<dbReference type="Gene3D" id="3.40.50.1980">
    <property type="entry name" value="Nitrogenase molybdenum iron protein domain"/>
    <property type="match status" value="2"/>
</dbReference>
<comment type="caution">
    <text evidence="5">The sequence shown here is derived from an EMBL/GenBank/DDBJ whole genome shotgun (WGS) entry which is preliminary data.</text>
</comment>
<evidence type="ECO:0000256" key="2">
    <source>
        <dbReference type="ARBA" id="ARBA00023125"/>
    </source>
</evidence>
<keyword evidence="3" id="KW-0804">Transcription</keyword>
<dbReference type="SUPFAM" id="SSF53807">
    <property type="entry name" value="Helical backbone' metal receptor"/>
    <property type="match status" value="1"/>
</dbReference>
<evidence type="ECO:0000256" key="1">
    <source>
        <dbReference type="ARBA" id="ARBA00023015"/>
    </source>
</evidence>
<dbReference type="InterPro" id="IPR002491">
    <property type="entry name" value="ABC_transptr_periplasmic_BD"/>
</dbReference>
<dbReference type="InterPro" id="IPR018062">
    <property type="entry name" value="HTH_AraC-typ_CS"/>
</dbReference>
<keyword evidence="2" id="KW-0238">DNA-binding</keyword>
<dbReference type="Gene3D" id="1.10.10.60">
    <property type="entry name" value="Homeodomain-like"/>
    <property type="match status" value="2"/>
</dbReference>
<keyword evidence="1" id="KW-0805">Transcription regulation</keyword>
<dbReference type="Pfam" id="PF12833">
    <property type="entry name" value="HTH_18"/>
    <property type="match status" value="1"/>
</dbReference>
<evidence type="ECO:0000256" key="3">
    <source>
        <dbReference type="ARBA" id="ARBA00023163"/>
    </source>
</evidence>
<dbReference type="PROSITE" id="PS00041">
    <property type="entry name" value="HTH_ARAC_FAMILY_1"/>
    <property type="match status" value="1"/>
</dbReference>
<protein>
    <submittedName>
        <fullName evidence="5">AraC family transcriptional regulator</fullName>
    </submittedName>
</protein>
<dbReference type="PANTHER" id="PTHR46796">
    <property type="entry name" value="HTH-TYPE TRANSCRIPTIONAL ACTIVATOR RHAS-RELATED"/>
    <property type="match status" value="1"/>
</dbReference>
<evidence type="ECO:0000259" key="4">
    <source>
        <dbReference type="PROSITE" id="PS01124"/>
    </source>
</evidence>
<keyword evidence="6" id="KW-1185">Reference proteome</keyword>
<dbReference type="InterPro" id="IPR020449">
    <property type="entry name" value="Tscrpt_reg_AraC-type_HTH"/>
</dbReference>
<organism evidence="5 6">
    <name type="scientific">Paenibacillus agricola</name>
    <dbReference type="NCBI Taxonomy" id="2716264"/>
    <lineage>
        <taxon>Bacteria</taxon>
        <taxon>Bacillati</taxon>
        <taxon>Bacillota</taxon>
        <taxon>Bacilli</taxon>
        <taxon>Bacillales</taxon>
        <taxon>Paenibacillaceae</taxon>
        <taxon>Paenibacillus</taxon>
    </lineage>
</organism>
<gene>
    <name evidence="5" type="ORF">G9U52_07515</name>
</gene>
<proteinExistence type="predicted"/>
<dbReference type="SMART" id="SM00342">
    <property type="entry name" value="HTH_ARAC"/>
    <property type="match status" value="1"/>
</dbReference>
<dbReference type="RefSeq" id="WP_166147862.1">
    <property type="nucleotide sequence ID" value="NZ_JAAOIW010000002.1"/>
</dbReference>